<evidence type="ECO:0000313" key="3">
    <source>
        <dbReference type="Proteomes" id="UP000028013"/>
    </source>
</evidence>
<dbReference type="PATRIC" id="fig|1339349.3.peg.2318"/>
<dbReference type="Proteomes" id="UP000028013">
    <property type="component" value="Unassembled WGS sequence"/>
</dbReference>
<comment type="caution">
    <text evidence="2">The sequence shown here is derived from an EMBL/GenBank/DDBJ whole genome shotgun (WGS) entry which is preliminary data.</text>
</comment>
<dbReference type="EMBL" id="JNHN01000174">
    <property type="protein sequence ID" value="KDS50215.1"/>
    <property type="molecule type" value="Genomic_DNA"/>
</dbReference>
<feature type="coiled-coil region" evidence="1">
    <location>
        <begin position="13"/>
        <end position="68"/>
    </location>
</feature>
<dbReference type="AlphaFoldDB" id="A0A078RXW5"/>
<accession>A0A078RXW5</accession>
<keyword evidence="1" id="KW-0175">Coiled coil</keyword>
<evidence type="ECO:0000313" key="2">
    <source>
        <dbReference type="EMBL" id="KDS50215.1"/>
    </source>
</evidence>
<name>A0A078RXW5_BACUN</name>
<sequence length="145" mass="17454">MKSIQNKGINLTAEDLKNRIADRKERYTKQQARREKLEQTMENTRNDIEQLEYTLAQMERAAKRSRNAAVQPSRFVPRERIASFFARVSRFFDHLQHRLHRSLNYTWFCLVLCSRYTFQSRLKSVERCCLTPATVLGYFKREREM</sequence>
<evidence type="ECO:0000256" key="1">
    <source>
        <dbReference type="SAM" id="Coils"/>
    </source>
</evidence>
<protein>
    <submittedName>
        <fullName evidence="2">Uncharacterized protein</fullName>
    </submittedName>
</protein>
<gene>
    <name evidence="2" type="ORF">M094_1140</name>
</gene>
<reference evidence="2 3" key="1">
    <citation type="submission" date="2014-04" db="EMBL/GenBank/DDBJ databases">
        <authorList>
            <person name="Sears C."/>
            <person name="Carroll K."/>
            <person name="Sack B.R."/>
            <person name="Qadri F."/>
            <person name="Myers L.L."/>
            <person name="Chung G.-T."/>
            <person name="Escheverria P."/>
            <person name="Fraser C.M."/>
            <person name="Sadzewicz L."/>
            <person name="Shefchek K.A."/>
            <person name="Tallon L."/>
            <person name="Das S.P."/>
            <person name="Daugherty S."/>
            <person name="Mongodin E.F."/>
        </authorList>
    </citation>
    <scope>NUCLEOTIDE SEQUENCE [LARGE SCALE GENOMIC DNA]</scope>
    <source>
        <strain evidence="2 3">3978 T3 ii</strain>
    </source>
</reference>
<organism evidence="2 3">
    <name type="scientific">Bacteroides uniformis str. 3978 T3 ii</name>
    <dbReference type="NCBI Taxonomy" id="1339349"/>
    <lineage>
        <taxon>Bacteria</taxon>
        <taxon>Pseudomonadati</taxon>
        <taxon>Bacteroidota</taxon>
        <taxon>Bacteroidia</taxon>
        <taxon>Bacteroidales</taxon>
        <taxon>Bacteroidaceae</taxon>
        <taxon>Bacteroides</taxon>
    </lineage>
</organism>
<dbReference type="RefSeq" id="WP_005837401.1">
    <property type="nucleotide sequence ID" value="NZ_JNHN01000174.1"/>
</dbReference>
<proteinExistence type="predicted"/>